<dbReference type="InterPro" id="IPR017907">
    <property type="entry name" value="Znf_RING_CS"/>
</dbReference>
<feature type="non-terminal residue" evidence="8">
    <location>
        <position position="322"/>
    </location>
</feature>
<dbReference type="Pfam" id="PF00097">
    <property type="entry name" value="zf-C3HC4"/>
    <property type="match status" value="1"/>
</dbReference>
<keyword evidence="1" id="KW-0479">Metal-binding</keyword>
<keyword evidence="2 5" id="KW-0863">Zinc-finger</keyword>
<dbReference type="InterPro" id="IPR027417">
    <property type="entry name" value="P-loop_NTPase"/>
</dbReference>
<gene>
    <name evidence="8" type="ORF">NQ317_006640</name>
</gene>
<organism evidence="8 9">
    <name type="scientific">Molorchus minor</name>
    <dbReference type="NCBI Taxonomy" id="1323400"/>
    <lineage>
        <taxon>Eukaryota</taxon>
        <taxon>Metazoa</taxon>
        <taxon>Ecdysozoa</taxon>
        <taxon>Arthropoda</taxon>
        <taxon>Hexapoda</taxon>
        <taxon>Insecta</taxon>
        <taxon>Pterygota</taxon>
        <taxon>Neoptera</taxon>
        <taxon>Endopterygota</taxon>
        <taxon>Coleoptera</taxon>
        <taxon>Polyphaga</taxon>
        <taxon>Cucujiformia</taxon>
        <taxon>Chrysomeloidea</taxon>
        <taxon>Cerambycidae</taxon>
        <taxon>Lamiinae</taxon>
        <taxon>Monochamini</taxon>
        <taxon>Molorchus</taxon>
    </lineage>
</organism>
<proteinExistence type="predicted"/>
<reference evidence="8" key="1">
    <citation type="journal article" date="2023" name="Insect Mol. Biol.">
        <title>Genome sequencing provides insights into the evolution of gene families encoding plant cell wall-degrading enzymes in longhorned beetles.</title>
        <authorList>
            <person name="Shin N.R."/>
            <person name="Okamura Y."/>
            <person name="Kirsch R."/>
            <person name="Pauchet Y."/>
        </authorList>
    </citation>
    <scope>NUCLEOTIDE SEQUENCE</scope>
    <source>
        <strain evidence="8">MMC_N1</strain>
    </source>
</reference>
<dbReference type="SUPFAM" id="SSF52540">
    <property type="entry name" value="P-loop containing nucleoside triphosphate hydrolases"/>
    <property type="match status" value="1"/>
</dbReference>
<dbReference type="InterPro" id="IPR052583">
    <property type="entry name" value="ATP-helicase/E3_Ub-Ligase"/>
</dbReference>
<evidence type="ECO:0000313" key="8">
    <source>
        <dbReference type="EMBL" id="KAJ8966855.1"/>
    </source>
</evidence>
<feature type="domain" description="RING-type" evidence="6">
    <location>
        <begin position="133"/>
        <end position="176"/>
    </location>
</feature>
<comment type="caution">
    <text evidence="8">The sequence shown here is derived from an EMBL/GenBank/DDBJ whole genome shotgun (WGS) entry which is preliminary data.</text>
</comment>
<evidence type="ECO:0000256" key="1">
    <source>
        <dbReference type="ARBA" id="ARBA00022723"/>
    </source>
</evidence>
<dbReference type="PANTHER" id="PTHR45865">
    <property type="entry name" value="E3 UBIQUITIN-PROTEIN LIGASE SHPRH FAMILY MEMBER"/>
    <property type="match status" value="1"/>
</dbReference>
<dbReference type="Gene3D" id="3.30.40.10">
    <property type="entry name" value="Zinc/RING finger domain, C3HC4 (zinc finger)"/>
    <property type="match status" value="1"/>
</dbReference>
<dbReference type="PROSITE" id="PS00518">
    <property type="entry name" value="ZF_RING_1"/>
    <property type="match status" value="1"/>
</dbReference>
<evidence type="ECO:0000256" key="5">
    <source>
        <dbReference type="PROSITE-ProRule" id="PRU00175"/>
    </source>
</evidence>
<evidence type="ECO:0000256" key="2">
    <source>
        <dbReference type="ARBA" id="ARBA00022771"/>
    </source>
</evidence>
<evidence type="ECO:0008006" key="10">
    <source>
        <dbReference type="Google" id="ProtNLM"/>
    </source>
</evidence>
<dbReference type="SMART" id="SM00490">
    <property type="entry name" value="HELICc"/>
    <property type="match status" value="1"/>
</dbReference>
<feature type="domain" description="Helicase C-terminal" evidence="7">
    <location>
        <begin position="211"/>
        <end position="322"/>
    </location>
</feature>
<dbReference type="Pfam" id="PF00271">
    <property type="entry name" value="Helicase_C"/>
    <property type="match status" value="1"/>
</dbReference>
<protein>
    <recommendedName>
        <fullName evidence="10">E3 ubiquitin-protein ligase SHPRH</fullName>
    </recommendedName>
</protein>
<evidence type="ECO:0000256" key="3">
    <source>
        <dbReference type="ARBA" id="ARBA00022801"/>
    </source>
</evidence>
<keyword evidence="3" id="KW-0378">Hydrolase</keyword>
<evidence type="ECO:0000256" key="4">
    <source>
        <dbReference type="ARBA" id="ARBA00022833"/>
    </source>
</evidence>
<dbReference type="InterPro" id="IPR013083">
    <property type="entry name" value="Znf_RING/FYVE/PHD"/>
</dbReference>
<keyword evidence="9" id="KW-1185">Reference proteome</keyword>
<dbReference type="Proteomes" id="UP001162164">
    <property type="component" value="Unassembled WGS sequence"/>
</dbReference>
<dbReference type="InterPro" id="IPR001650">
    <property type="entry name" value="Helicase_C-like"/>
</dbReference>
<accession>A0ABQ9IVE5</accession>
<name>A0ABQ9IVE5_9CUCU</name>
<evidence type="ECO:0000313" key="9">
    <source>
        <dbReference type="Proteomes" id="UP001162164"/>
    </source>
</evidence>
<dbReference type="PANTHER" id="PTHR45865:SF1">
    <property type="entry name" value="E3 UBIQUITIN-PROTEIN LIGASE SHPRH"/>
    <property type="match status" value="1"/>
</dbReference>
<evidence type="ECO:0000259" key="7">
    <source>
        <dbReference type="PROSITE" id="PS51194"/>
    </source>
</evidence>
<dbReference type="Gene3D" id="3.40.50.300">
    <property type="entry name" value="P-loop containing nucleotide triphosphate hydrolases"/>
    <property type="match status" value="1"/>
</dbReference>
<dbReference type="SMART" id="SM00184">
    <property type="entry name" value="RING"/>
    <property type="match status" value="1"/>
</dbReference>
<dbReference type="SUPFAM" id="SSF57850">
    <property type="entry name" value="RING/U-box"/>
    <property type="match status" value="1"/>
</dbReference>
<dbReference type="PROSITE" id="PS50089">
    <property type="entry name" value="ZF_RING_2"/>
    <property type="match status" value="1"/>
</dbReference>
<keyword evidence="4" id="KW-0862">Zinc</keyword>
<dbReference type="EMBL" id="JAPWTJ010002284">
    <property type="protein sequence ID" value="KAJ8966855.1"/>
    <property type="molecule type" value="Genomic_DNA"/>
</dbReference>
<dbReference type="InterPro" id="IPR018957">
    <property type="entry name" value="Znf_C3HC4_RING-type"/>
</dbReference>
<evidence type="ECO:0000259" key="6">
    <source>
        <dbReference type="PROSITE" id="PS50089"/>
    </source>
</evidence>
<dbReference type="InterPro" id="IPR001841">
    <property type="entry name" value="Znf_RING"/>
</dbReference>
<dbReference type="PROSITE" id="PS51194">
    <property type="entry name" value="HELICASE_CTER"/>
    <property type="match status" value="1"/>
</dbReference>
<dbReference type="InterPro" id="IPR049730">
    <property type="entry name" value="SNF2/RAD54-like_C"/>
</dbReference>
<dbReference type="CDD" id="cd18793">
    <property type="entry name" value="SF2_C_SNF"/>
    <property type="match status" value="1"/>
</dbReference>
<sequence length="322" mass="36966">MSQRKKAFEDMSLMGSWKPTLEEVIFRNCLKKEFKEVRRLWTFLDRQICAQDELDICKLEDPNSISEEKQTIKLIKSLTYDIENKNETVNLISIHELDYQHSLLQSEEKVNMKKLEKLLGTRQQYEGHSPDPCPICKNTLEQHWSILLCGHSYCLECIQVLLEQTAGDHIQCSVCRNKQKYQEISYIKAGKTVTDEDCTKIKGNYSTKVEAVIKLILSLKKQDPQVKVLVFSSWITVLKCLKEALEKNSISCELAMATKLEARIENFKDDKKNITAFLLPIVLGSKGLNLVEATHVIMVEPLLNPADELQAVGRVHRIGQKK</sequence>